<comment type="caution">
    <text evidence="2">The sequence shown here is derived from an EMBL/GenBank/DDBJ whole genome shotgun (WGS) entry which is preliminary data.</text>
</comment>
<feature type="compositionally biased region" description="Low complexity" evidence="1">
    <location>
        <begin position="96"/>
        <end position="109"/>
    </location>
</feature>
<dbReference type="Gramene" id="TVU18819">
    <property type="protein sequence ID" value="TVU18819"/>
    <property type="gene ID" value="EJB05_34933"/>
</dbReference>
<organism evidence="2 3">
    <name type="scientific">Eragrostis curvula</name>
    <name type="common">weeping love grass</name>
    <dbReference type="NCBI Taxonomy" id="38414"/>
    <lineage>
        <taxon>Eukaryota</taxon>
        <taxon>Viridiplantae</taxon>
        <taxon>Streptophyta</taxon>
        <taxon>Embryophyta</taxon>
        <taxon>Tracheophyta</taxon>
        <taxon>Spermatophyta</taxon>
        <taxon>Magnoliopsida</taxon>
        <taxon>Liliopsida</taxon>
        <taxon>Poales</taxon>
        <taxon>Poaceae</taxon>
        <taxon>PACMAD clade</taxon>
        <taxon>Chloridoideae</taxon>
        <taxon>Eragrostideae</taxon>
        <taxon>Eragrostidinae</taxon>
        <taxon>Eragrostis</taxon>
    </lineage>
</organism>
<evidence type="ECO:0000313" key="2">
    <source>
        <dbReference type="EMBL" id="TVU18819.1"/>
    </source>
</evidence>
<dbReference type="AlphaFoldDB" id="A0A5J9U580"/>
<evidence type="ECO:0000256" key="1">
    <source>
        <dbReference type="SAM" id="MobiDB-lite"/>
    </source>
</evidence>
<keyword evidence="3" id="KW-1185">Reference proteome</keyword>
<dbReference type="Proteomes" id="UP000324897">
    <property type="component" value="Chromosome 7"/>
</dbReference>
<accession>A0A5J9U580</accession>
<sequence>MVMKDMLRGQDFAAKLQVLLRDSPKAGLLVDQILDTFARAIDAAKAMAAEEGSEVQSEVTCAGGGGGKRKAAAAAGGGGGRVSRRRTQQSSANTDGALLRGPGSGLPPLKLEGGLDQEEVLSSLTPAGNPVATPPGQDQGDVTSGLHFFGGGVDDVGFPMDDDTFDLEDIFCY</sequence>
<evidence type="ECO:0000313" key="3">
    <source>
        <dbReference type="Proteomes" id="UP000324897"/>
    </source>
</evidence>
<reference evidence="2 3" key="1">
    <citation type="journal article" date="2019" name="Sci. Rep.">
        <title>A high-quality genome of Eragrostis curvula grass provides insights into Poaceae evolution and supports new strategies to enhance forage quality.</title>
        <authorList>
            <person name="Carballo J."/>
            <person name="Santos B.A.C.M."/>
            <person name="Zappacosta D."/>
            <person name="Garbus I."/>
            <person name="Selva J.P."/>
            <person name="Gallo C.A."/>
            <person name="Diaz A."/>
            <person name="Albertini E."/>
            <person name="Caccamo M."/>
            <person name="Echenique V."/>
        </authorList>
    </citation>
    <scope>NUCLEOTIDE SEQUENCE [LARGE SCALE GENOMIC DNA]</scope>
    <source>
        <strain evidence="3">cv. Victoria</strain>
        <tissue evidence="2">Leaf</tissue>
    </source>
</reference>
<gene>
    <name evidence="2" type="ORF">EJB05_34933</name>
</gene>
<dbReference type="EMBL" id="RWGY01000029">
    <property type="protein sequence ID" value="TVU18819.1"/>
    <property type="molecule type" value="Genomic_DNA"/>
</dbReference>
<feature type="region of interest" description="Disordered" evidence="1">
    <location>
        <begin position="52"/>
        <end position="109"/>
    </location>
</feature>
<proteinExistence type="predicted"/>
<name>A0A5J9U580_9POAL</name>
<protein>
    <submittedName>
        <fullName evidence="2">Uncharacterized protein</fullName>
    </submittedName>
</protein>
<dbReference type="OrthoDB" id="2021064at2759"/>